<evidence type="ECO:0000256" key="1">
    <source>
        <dbReference type="SAM" id="MobiDB-lite"/>
    </source>
</evidence>
<evidence type="ECO:0000313" key="3">
    <source>
        <dbReference type="Proteomes" id="UP000184330"/>
    </source>
</evidence>
<feature type="compositionally biased region" description="Basic and acidic residues" evidence="1">
    <location>
        <begin position="82"/>
        <end position="91"/>
    </location>
</feature>
<dbReference type="EMBL" id="FJOG01000004">
    <property type="protein sequence ID" value="CZR54097.1"/>
    <property type="molecule type" value="Genomic_DNA"/>
</dbReference>
<dbReference type="Proteomes" id="UP000184330">
    <property type="component" value="Unassembled WGS sequence"/>
</dbReference>
<proteinExistence type="predicted"/>
<name>A0A1L7WMT4_9HELO</name>
<sequence>MYLRRCGQQQQKRRYAGVRDAAGCAEVSRHGVVAGWPHSLELVALWWQSITTATRDAGWIEVIRRPTEHHNNMASLESEGEDAPKEDDSHITDQQMHAVPHGRLTNELVIPEKC</sequence>
<protein>
    <submittedName>
        <fullName evidence="2">Uncharacterized protein</fullName>
    </submittedName>
</protein>
<feature type="region of interest" description="Disordered" evidence="1">
    <location>
        <begin position="71"/>
        <end position="104"/>
    </location>
</feature>
<dbReference type="AlphaFoldDB" id="A0A1L7WMT4"/>
<gene>
    <name evidence="2" type="ORF">PAC_03980</name>
</gene>
<reference evidence="2 3" key="1">
    <citation type="submission" date="2016-03" db="EMBL/GenBank/DDBJ databases">
        <authorList>
            <person name="Ploux O."/>
        </authorList>
    </citation>
    <scope>NUCLEOTIDE SEQUENCE [LARGE SCALE GENOMIC DNA]</scope>
    <source>
        <strain evidence="2 3">UAMH 11012</strain>
    </source>
</reference>
<keyword evidence="3" id="KW-1185">Reference proteome</keyword>
<organism evidence="2 3">
    <name type="scientific">Phialocephala subalpina</name>
    <dbReference type="NCBI Taxonomy" id="576137"/>
    <lineage>
        <taxon>Eukaryota</taxon>
        <taxon>Fungi</taxon>
        <taxon>Dikarya</taxon>
        <taxon>Ascomycota</taxon>
        <taxon>Pezizomycotina</taxon>
        <taxon>Leotiomycetes</taxon>
        <taxon>Helotiales</taxon>
        <taxon>Mollisiaceae</taxon>
        <taxon>Phialocephala</taxon>
        <taxon>Phialocephala fortinii species complex</taxon>
    </lineage>
</organism>
<evidence type="ECO:0000313" key="2">
    <source>
        <dbReference type="EMBL" id="CZR54097.1"/>
    </source>
</evidence>
<accession>A0A1L7WMT4</accession>